<dbReference type="CDD" id="cd00130">
    <property type="entry name" value="PAS"/>
    <property type="match status" value="1"/>
</dbReference>
<dbReference type="Pfam" id="PF00990">
    <property type="entry name" value="GGDEF"/>
    <property type="match status" value="1"/>
</dbReference>
<sequence>MINTNDNRSRWLNELSNSDQVLRIASHINEVVNADHLLFALIDHETHTVKTFCYLIDGQKARNITYSLFGTPCEQLSETKNCIYYQGVADAFPRAPFLTENNIESYIGYPLTDERNHQKGLVAALYKAPKKNLKFIKRLFTSLVQSVTTEMRAMENIQSFSESLESLKAKNMLFDAIHDAIPEGLVTIDNKGVVQSINRGCLDLFGYEESELIGKNVTLLMPDDFAKYHDGFIKKYESTGSGNIIGKGRKLQAKHKSGDLFDIQLHVAEVNLHQQKYYLGYIQNITRTVHLENQLKTFSSRHPISKLPNMYVLKQVLTNSLGIIQLTQKNMYCAVIYIERFERIQHEHGEGAELKVIEKIAQQLRAIVPQGYTLFHVGLNTFYIVCTIPISSTEAPSVLEQQVMRIVESCAEESLSSINVALNIGSFCFKANALTKPIIWALLDEAKKHINASGELRSHRLTDKEVEQVILKEHVKRALPEAVAANEFSFVVQPQVHNNEEILSAELLMRWQSPTLGFVSPGIFIPIAEEGPEILTLSHAALHKACEIIMLAKQNGQDVSIAVNISAHFLTHSGFETSLISIADKYGIKTTSLILEITESTLIKDMAFATALIHKLSAKGFRFSIDDFGTGYSSLSYLKEMRVHELKIDKSFITNLEGDTASQSIVKIIIELGRAIKANVVAEGVETERQAAFLSAYGCNVMQGFLFHKPMQVESWQVLNK</sequence>
<dbReference type="RefSeq" id="WP_124026636.1">
    <property type="nucleotide sequence ID" value="NZ_JBHRSN010000005.1"/>
</dbReference>
<feature type="domain" description="EAL" evidence="8">
    <location>
        <begin position="472"/>
        <end position="721"/>
    </location>
</feature>
<comment type="caution">
    <text evidence="9">The sequence shown here is derived from an EMBL/GenBank/DDBJ whole genome shotgun (WGS) entry which is preliminary data.</text>
</comment>
<evidence type="ECO:0000256" key="5">
    <source>
        <dbReference type="ARBA" id="ARBA00059827"/>
    </source>
</evidence>
<dbReference type="SMART" id="SM00091">
    <property type="entry name" value="PAS"/>
    <property type="match status" value="1"/>
</dbReference>
<dbReference type="InterPro" id="IPR035965">
    <property type="entry name" value="PAS-like_dom_sf"/>
</dbReference>
<dbReference type="SUPFAM" id="SSF55781">
    <property type="entry name" value="GAF domain-like"/>
    <property type="match status" value="1"/>
</dbReference>
<keyword evidence="4" id="KW-0067">ATP-binding</keyword>
<protein>
    <recommendedName>
        <fullName evidence="6">Sensor protein FixL</fullName>
    </recommendedName>
</protein>
<dbReference type="CDD" id="cd01948">
    <property type="entry name" value="EAL"/>
    <property type="match status" value="1"/>
</dbReference>
<evidence type="ECO:0000259" key="7">
    <source>
        <dbReference type="PROSITE" id="PS50112"/>
    </source>
</evidence>
<dbReference type="Gene3D" id="3.30.70.270">
    <property type="match status" value="1"/>
</dbReference>
<dbReference type="Pfam" id="PF13426">
    <property type="entry name" value="PAS_9"/>
    <property type="match status" value="1"/>
</dbReference>
<feature type="domain" description="PAS" evidence="7">
    <location>
        <begin position="169"/>
        <end position="224"/>
    </location>
</feature>
<name>A0A3N5YF80_9ALTE</name>
<dbReference type="PANTHER" id="PTHR44757">
    <property type="entry name" value="DIGUANYLATE CYCLASE DGCP"/>
    <property type="match status" value="1"/>
</dbReference>
<dbReference type="Proteomes" id="UP000275281">
    <property type="component" value="Unassembled WGS sequence"/>
</dbReference>
<dbReference type="NCBIfam" id="TIGR00229">
    <property type="entry name" value="sensory_box"/>
    <property type="match status" value="1"/>
</dbReference>
<dbReference type="InterPro" id="IPR000014">
    <property type="entry name" value="PAS"/>
</dbReference>
<dbReference type="FunFam" id="3.30.450.20:FF:000060">
    <property type="entry name" value="Sensor protein FixL"/>
    <property type="match status" value="1"/>
</dbReference>
<dbReference type="InterPro" id="IPR000160">
    <property type="entry name" value="GGDEF_dom"/>
</dbReference>
<dbReference type="AlphaFoldDB" id="A0A3N5YF80"/>
<dbReference type="Gene3D" id="3.20.20.450">
    <property type="entry name" value="EAL domain"/>
    <property type="match status" value="1"/>
</dbReference>
<evidence type="ECO:0000256" key="2">
    <source>
        <dbReference type="ARBA" id="ARBA00022741"/>
    </source>
</evidence>
<dbReference type="OrthoDB" id="6341453at2"/>
<dbReference type="InterPro" id="IPR052155">
    <property type="entry name" value="Biofilm_reg_signaling"/>
</dbReference>
<evidence type="ECO:0000259" key="8">
    <source>
        <dbReference type="PROSITE" id="PS50883"/>
    </source>
</evidence>
<comment type="function">
    <text evidence="5">Putative oxygen sensor; modulates the activity of FixJ, a transcriptional activator of nitrogen fixation fixK gene. FixL probably acts as a kinase that phosphorylates FixJ.</text>
</comment>
<dbReference type="SUPFAM" id="SSF55073">
    <property type="entry name" value="Nucleotide cyclase"/>
    <property type="match status" value="1"/>
</dbReference>
<dbReference type="Gene3D" id="3.30.450.20">
    <property type="entry name" value="PAS domain"/>
    <property type="match status" value="1"/>
</dbReference>
<dbReference type="InterPro" id="IPR029787">
    <property type="entry name" value="Nucleotide_cyclase"/>
</dbReference>
<dbReference type="SUPFAM" id="SSF141868">
    <property type="entry name" value="EAL domain-like"/>
    <property type="match status" value="1"/>
</dbReference>
<accession>A0A3N5YF80</accession>
<dbReference type="SMART" id="SM00052">
    <property type="entry name" value="EAL"/>
    <property type="match status" value="1"/>
</dbReference>
<gene>
    <name evidence="9" type="ORF">DRW07_04330</name>
</gene>
<evidence type="ECO:0000313" key="10">
    <source>
        <dbReference type="Proteomes" id="UP000275281"/>
    </source>
</evidence>
<dbReference type="PROSITE" id="PS50883">
    <property type="entry name" value="EAL"/>
    <property type="match status" value="1"/>
</dbReference>
<dbReference type="PANTHER" id="PTHR44757:SF2">
    <property type="entry name" value="BIOFILM ARCHITECTURE MAINTENANCE PROTEIN MBAA"/>
    <property type="match status" value="1"/>
</dbReference>
<evidence type="ECO:0000256" key="6">
    <source>
        <dbReference type="ARBA" id="ARBA00070616"/>
    </source>
</evidence>
<dbReference type="Pfam" id="PF00563">
    <property type="entry name" value="EAL"/>
    <property type="match status" value="1"/>
</dbReference>
<dbReference type="GO" id="GO:0016301">
    <property type="term" value="F:kinase activity"/>
    <property type="evidence" value="ECO:0007669"/>
    <property type="project" value="UniProtKB-KW"/>
</dbReference>
<evidence type="ECO:0000256" key="3">
    <source>
        <dbReference type="ARBA" id="ARBA00022777"/>
    </source>
</evidence>
<reference evidence="9 10" key="1">
    <citation type="submission" date="2018-11" db="EMBL/GenBank/DDBJ databases">
        <authorList>
            <person name="Ye M.-Q."/>
            <person name="Du Z.-J."/>
        </authorList>
    </citation>
    <scope>NUCLEOTIDE SEQUENCE [LARGE SCALE GENOMIC DNA]</scope>
    <source>
        <strain evidence="9 10">U0105</strain>
    </source>
</reference>
<dbReference type="EMBL" id="RPOK01000001">
    <property type="protein sequence ID" value="RPJ68635.1"/>
    <property type="molecule type" value="Genomic_DNA"/>
</dbReference>
<evidence type="ECO:0000313" key="9">
    <source>
        <dbReference type="EMBL" id="RPJ68635.1"/>
    </source>
</evidence>
<dbReference type="InterPro" id="IPR035919">
    <property type="entry name" value="EAL_sf"/>
</dbReference>
<dbReference type="SUPFAM" id="SSF55785">
    <property type="entry name" value="PYP-like sensor domain (PAS domain)"/>
    <property type="match status" value="1"/>
</dbReference>
<evidence type="ECO:0000256" key="4">
    <source>
        <dbReference type="ARBA" id="ARBA00022840"/>
    </source>
</evidence>
<evidence type="ECO:0000256" key="1">
    <source>
        <dbReference type="ARBA" id="ARBA00022679"/>
    </source>
</evidence>
<dbReference type="InterPro" id="IPR043128">
    <property type="entry name" value="Rev_trsase/Diguanyl_cyclase"/>
</dbReference>
<keyword evidence="1" id="KW-0808">Transferase</keyword>
<keyword evidence="10" id="KW-1185">Reference proteome</keyword>
<dbReference type="GO" id="GO:0005524">
    <property type="term" value="F:ATP binding"/>
    <property type="evidence" value="ECO:0007669"/>
    <property type="project" value="UniProtKB-KW"/>
</dbReference>
<organism evidence="9 10">
    <name type="scientific">Alteromonas sediminis</name>
    <dbReference type="NCBI Taxonomy" id="2259342"/>
    <lineage>
        <taxon>Bacteria</taxon>
        <taxon>Pseudomonadati</taxon>
        <taxon>Pseudomonadota</taxon>
        <taxon>Gammaproteobacteria</taxon>
        <taxon>Alteromonadales</taxon>
        <taxon>Alteromonadaceae</taxon>
        <taxon>Alteromonas/Salinimonas group</taxon>
        <taxon>Alteromonas</taxon>
    </lineage>
</organism>
<proteinExistence type="predicted"/>
<keyword evidence="3" id="KW-0418">Kinase</keyword>
<dbReference type="PROSITE" id="PS50112">
    <property type="entry name" value="PAS"/>
    <property type="match status" value="1"/>
</dbReference>
<dbReference type="InterPro" id="IPR001633">
    <property type="entry name" value="EAL_dom"/>
</dbReference>
<keyword evidence="2" id="KW-0547">Nucleotide-binding</keyword>